<feature type="region of interest" description="Disordered" evidence="2">
    <location>
        <begin position="457"/>
        <end position="511"/>
    </location>
</feature>
<keyword evidence="1" id="KW-0539">Nucleus</keyword>
<feature type="compositionally biased region" description="Acidic residues" evidence="2">
    <location>
        <begin position="81"/>
        <end position="93"/>
    </location>
</feature>
<dbReference type="GO" id="GO:0005634">
    <property type="term" value="C:nucleus"/>
    <property type="evidence" value="ECO:0007669"/>
    <property type="project" value="UniProtKB-ARBA"/>
</dbReference>
<dbReference type="InterPro" id="IPR000949">
    <property type="entry name" value="ELM2_dom"/>
</dbReference>
<evidence type="ECO:0000256" key="2">
    <source>
        <dbReference type="SAM" id="MobiDB-lite"/>
    </source>
</evidence>
<evidence type="ECO:0000313" key="4">
    <source>
        <dbReference type="EMBL" id="KAL3764277.1"/>
    </source>
</evidence>
<dbReference type="EMBL" id="JALLBG020000108">
    <property type="protein sequence ID" value="KAL3764277.1"/>
    <property type="molecule type" value="Genomic_DNA"/>
</dbReference>
<feature type="compositionally biased region" description="Polar residues" evidence="2">
    <location>
        <begin position="485"/>
        <end position="504"/>
    </location>
</feature>
<dbReference type="PROSITE" id="PS51038">
    <property type="entry name" value="BAH"/>
    <property type="match status" value="1"/>
</dbReference>
<dbReference type="Proteomes" id="UP001530293">
    <property type="component" value="Unassembled WGS sequence"/>
</dbReference>
<accession>A0ABD3MKW7</accession>
<dbReference type="InterPro" id="IPR001025">
    <property type="entry name" value="BAH_dom"/>
</dbReference>
<reference evidence="4 5" key="1">
    <citation type="submission" date="2024-10" db="EMBL/GenBank/DDBJ databases">
        <title>Updated reference genomes for cyclostephanoid diatoms.</title>
        <authorList>
            <person name="Roberts W.R."/>
            <person name="Alverson A.J."/>
        </authorList>
    </citation>
    <scope>NUCLEOTIDE SEQUENCE [LARGE SCALE GENOMIC DNA]</scope>
    <source>
        <strain evidence="4 5">AJA232-27</strain>
    </source>
</reference>
<protein>
    <recommendedName>
        <fullName evidence="3">BAH domain-containing protein</fullName>
    </recommendedName>
</protein>
<evidence type="ECO:0000259" key="3">
    <source>
        <dbReference type="PROSITE" id="PS51038"/>
    </source>
</evidence>
<proteinExistence type="predicted"/>
<evidence type="ECO:0000256" key="1">
    <source>
        <dbReference type="ARBA" id="ARBA00023242"/>
    </source>
</evidence>
<gene>
    <name evidence="4" type="ORF">ACHAWU_004089</name>
</gene>
<dbReference type="Gene3D" id="1.10.10.60">
    <property type="entry name" value="Homeodomain-like"/>
    <property type="match status" value="1"/>
</dbReference>
<dbReference type="InterPro" id="IPR043151">
    <property type="entry name" value="BAH_sf"/>
</dbReference>
<feature type="region of interest" description="Disordered" evidence="2">
    <location>
        <begin position="1"/>
        <end position="42"/>
    </location>
</feature>
<feature type="compositionally biased region" description="Low complexity" evidence="2">
    <location>
        <begin position="64"/>
        <end position="80"/>
    </location>
</feature>
<evidence type="ECO:0000313" key="5">
    <source>
        <dbReference type="Proteomes" id="UP001530293"/>
    </source>
</evidence>
<feature type="compositionally biased region" description="Polar residues" evidence="2">
    <location>
        <begin position="467"/>
        <end position="477"/>
    </location>
</feature>
<dbReference type="Gene3D" id="2.30.30.490">
    <property type="match status" value="1"/>
</dbReference>
<comment type="caution">
    <text evidence="4">The sequence shown here is derived from an EMBL/GenBank/DDBJ whole genome shotgun (WGS) entry which is preliminary data.</text>
</comment>
<dbReference type="Pfam" id="PF01448">
    <property type="entry name" value="ELM2"/>
    <property type="match status" value="1"/>
</dbReference>
<feature type="compositionally biased region" description="Low complexity" evidence="2">
    <location>
        <begin position="158"/>
        <end position="174"/>
    </location>
</feature>
<name>A0ABD3MKW7_9STRA</name>
<feature type="compositionally biased region" description="Polar residues" evidence="2">
    <location>
        <begin position="95"/>
        <end position="108"/>
    </location>
</feature>
<dbReference type="AlphaFoldDB" id="A0ABD3MKW7"/>
<dbReference type="InterPro" id="IPR040138">
    <property type="entry name" value="MIER/MTA"/>
</dbReference>
<keyword evidence="5" id="KW-1185">Reference proteome</keyword>
<organism evidence="4 5">
    <name type="scientific">Discostella pseudostelligera</name>
    <dbReference type="NCBI Taxonomy" id="259834"/>
    <lineage>
        <taxon>Eukaryota</taxon>
        <taxon>Sar</taxon>
        <taxon>Stramenopiles</taxon>
        <taxon>Ochrophyta</taxon>
        <taxon>Bacillariophyta</taxon>
        <taxon>Coscinodiscophyceae</taxon>
        <taxon>Thalassiosirophycidae</taxon>
        <taxon>Stephanodiscales</taxon>
        <taxon>Stephanodiscaceae</taxon>
        <taxon>Discostella</taxon>
    </lineage>
</organism>
<dbReference type="PANTHER" id="PTHR10865:SF28">
    <property type="entry name" value="ELM2 DOMAIN-CONTAINING PROTEIN"/>
    <property type="match status" value="1"/>
</dbReference>
<feature type="region of interest" description="Disordered" evidence="2">
    <location>
        <begin position="61"/>
        <end position="210"/>
    </location>
</feature>
<feature type="domain" description="BAH" evidence="3">
    <location>
        <begin position="293"/>
        <end position="449"/>
    </location>
</feature>
<feature type="compositionally biased region" description="Basic and acidic residues" evidence="2">
    <location>
        <begin position="199"/>
        <end position="210"/>
    </location>
</feature>
<dbReference type="PANTHER" id="PTHR10865">
    <property type="entry name" value="METASTASIS-ASSOCIATED PROTEIN AND MESODERM INDUCTION EARLY RESPONSE PROTEIN"/>
    <property type="match status" value="1"/>
</dbReference>
<sequence length="877" mass="95378">MTTTTPTPTMDEANSTNHAPEQERATDLGEEPAGIPRDSQEEALALAADDAALAAAGVDNNEPVGAGAAVASSSHANININDDDMMDDEEIDAATDSQDNPDSDNSTAMKEDEMRTNNNNDAIPERRSSKRQRVPAPYRYSPGEGGGLASKKAKTVKSDSSAAAAATESVAVVTRKGGTKMIPPRVTTGGGGDVGAVNTDDKRQQVKPGDEVSMIKPIREWSEPKYRWIGKGIKRDTKSSSVEYAGVEIDFTSDKSSDGSTPLSPLTVRIGDVVMIYSGDAPWSGARQGNGGIASQNGNEISLYNDPASKEIGLGALDPYLGLVERLWEEVVEDESSKSSTPSSTIMMMRTRWFFKKEDLEGVSGRFVLEEGNNRENAREFILASMSAHDVVLTNQSDDNAISSILGKAKVVKVNPADQSTDRKSNEPKSSFICRYTLSLCPAKSSGEDATVKLRPCTDDSDDFKVTGNQPSNTVVDSSDAEGNDCNSVRDNNSGESNADTPFSPSAFPMSPRRIVSEGVTTVGKIRTGPDHQAIIPVQIDLHRKSSFRGMSNPPSQRIPTMVWDPAADAGNSVDEFLEEACSLLINNLNTLGLQPFHDANYIESPNTKAEAKKPREVNINALLTELHECRGDVRKAIQKVKSGPEKFMTIWNKSEKEQFDAGYRIYRESIRMIANSVDGSKTCKDAVEYQYRFKFVENFRRFMRKKREKAEEIMATVEDRMLNEALRMDERSQMDTGTDISSSDEDGVSAPALTNGTGGKLAAVPASRVGPLNNRIRTWFRTGGGGKDAVGATQQRRNLAWGFLMQVRESLGEEAYDALSKGIKSCITNQTPDTSLSDVKMIAQDIMKAHPYLLEQFLSFLPEEIRSSDVAIASES</sequence>